<organism evidence="1 2">
    <name type="scientific">Neophaeococcomyces mojaviensis</name>
    <dbReference type="NCBI Taxonomy" id="3383035"/>
    <lineage>
        <taxon>Eukaryota</taxon>
        <taxon>Fungi</taxon>
        <taxon>Dikarya</taxon>
        <taxon>Ascomycota</taxon>
        <taxon>Pezizomycotina</taxon>
        <taxon>Eurotiomycetes</taxon>
        <taxon>Chaetothyriomycetidae</taxon>
        <taxon>Chaetothyriales</taxon>
        <taxon>Chaetothyriales incertae sedis</taxon>
        <taxon>Neophaeococcomyces</taxon>
    </lineage>
</organism>
<keyword evidence="2" id="KW-1185">Reference proteome</keyword>
<dbReference type="Proteomes" id="UP001172386">
    <property type="component" value="Unassembled WGS sequence"/>
</dbReference>
<evidence type="ECO:0000313" key="2">
    <source>
        <dbReference type="Proteomes" id="UP001172386"/>
    </source>
</evidence>
<dbReference type="EMBL" id="JAPDRQ010000064">
    <property type="protein sequence ID" value="KAJ9657459.1"/>
    <property type="molecule type" value="Genomic_DNA"/>
</dbReference>
<comment type="caution">
    <text evidence="1">The sequence shown here is derived from an EMBL/GenBank/DDBJ whole genome shotgun (WGS) entry which is preliminary data.</text>
</comment>
<gene>
    <name evidence="1" type="ORF">H2198_004335</name>
</gene>
<accession>A0ACC3A8Z6</accession>
<evidence type="ECO:0000313" key="1">
    <source>
        <dbReference type="EMBL" id="KAJ9657459.1"/>
    </source>
</evidence>
<name>A0ACC3A8Z6_9EURO</name>
<reference evidence="1" key="1">
    <citation type="submission" date="2022-10" db="EMBL/GenBank/DDBJ databases">
        <title>Culturing micro-colonial fungi from biological soil crusts in the Mojave desert and describing Neophaeococcomyces mojavensis, and introducing the new genera and species Taxawa tesnikishii.</title>
        <authorList>
            <person name="Kurbessoian T."/>
            <person name="Stajich J.E."/>
        </authorList>
    </citation>
    <scope>NUCLEOTIDE SEQUENCE</scope>
    <source>
        <strain evidence="1">JES_112</strain>
    </source>
</reference>
<sequence>MASSSASAKPSIGIVSIGDMGMGVAKLLLSHDYQVLTVSAGRSQHTIDRIRAANIKDVESDEALLAEADIIFSIVPPRDALATAKRIADVCKPAAGPRKERKGPGSDSVIYVDLNAISPLTTSKIFGILGTNVSQTPPPPPSITRRITRTLSMGGQAQQPDSPPLPPIKIKFIDGGIIGAPPSKSDDSDEWKLPSIPLSGPRDLLPAHLMSTLNMKIISDKIGSASALKACFASLSKGFTALSILSYTTAQTCGVLPEFQEHLDKYAPGVRDRAEKGITAMAPKAYRWVDEMRQIGETFKGVSGLKMGNEVYGGIAEVYKFVAEDTVLGEEKTNKRKRGTTAEDVAAAMAEGVDKKLKKKEDINDKLELAWRGSWS</sequence>
<protein>
    <submittedName>
        <fullName evidence="1">Uncharacterized protein</fullName>
    </submittedName>
</protein>
<proteinExistence type="predicted"/>